<keyword evidence="2" id="KW-1185">Reference proteome</keyword>
<evidence type="ECO:0000313" key="1">
    <source>
        <dbReference type="EMBL" id="QHI36308.1"/>
    </source>
</evidence>
<evidence type="ECO:0008006" key="3">
    <source>
        <dbReference type="Google" id="ProtNLM"/>
    </source>
</evidence>
<dbReference type="RefSeq" id="WP_160129024.1">
    <property type="nucleotide sequence ID" value="NZ_CP019288.1"/>
</dbReference>
<proteinExistence type="predicted"/>
<dbReference type="AlphaFoldDB" id="A0A7L4ZHV3"/>
<sequence length="506" mass="56140">MKKVFILFIGVLTMSVSNSQNISDVVRYSTENLNGTARFKAMSGAFGALGGDFTAFSINPAGSAVFTNSEVAVSLSNYNNDNDVSYFGTVTNRNESEFDLNQAGIVFVFNNMGDSDWKKISLGVNVQNNNNFYNTIFATGRNQSRGIGDYFTFFANGQELGVIAQQPGESDTDTYLILGEDYGFAAQQAFLGYEGFAINPNVDDDANTSYSPNANYASGADHDYILQTSGFNRKYTFNVAAQYRDNLYLGLNINSHDVDYRERKVLIETPVDATSGLQYAEFSNELYTYGTGISFQVGAILKLKDVRLGASYQSPTWYSLNDELIQSFSTDFRDPNNPSDILRRDIFPNVVNAYKQHRIVTPGNITGSFAYIFGKQGLISFDYSLKDYTHAKIRPTNDFITTNSNIENRLQTASTYRIGGEYRIKQFSLRGGYRFEESPYKNGTTIGDLDGYSLGLGYNFGSMSVDVAYDRSEQAKNPQLFQAGLTDVANINNINSNVTVSLSFKL</sequence>
<dbReference type="OrthoDB" id="9765571at2"/>
<gene>
    <name evidence="1" type="ORF">IMCC3317_16700</name>
</gene>
<dbReference type="EMBL" id="CP019288">
    <property type="protein sequence ID" value="QHI36308.1"/>
    <property type="molecule type" value="Genomic_DNA"/>
</dbReference>
<evidence type="ECO:0000313" key="2">
    <source>
        <dbReference type="Proteomes" id="UP000464657"/>
    </source>
</evidence>
<accession>A0A7L4ZHV3</accession>
<organism evidence="1 2">
    <name type="scientific">Kordia antarctica</name>
    <dbReference type="NCBI Taxonomy" id="1218801"/>
    <lineage>
        <taxon>Bacteria</taxon>
        <taxon>Pseudomonadati</taxon>
        <taxon>Bacteroidota</taxon>
        <taxon>Flavobacteriia</taxon>
        <taxon>Flavobacteriales</taxon>
        <taxon>Flavobacteriaceae</taxon>
        <taxon>Kordia</taxon>
    </lineage>
</organism>
<reference evidence="1 2" key="1">
    <citation type="journal article" date="2013" name="Int. J. Syst. Evol. Microbiol.">
        <title>Kordia antarctica sp. nov., isolated from Antarctic seawater.</title>
        <authorList>
            <person name="Baek K."/>
            <person name="Choi A."/>
            <person name="Kang I."/>
            <person name="Lee K."/>
            <person name="Cho J.C."/>
        </authorList>
    </citation>
    <scope>NUCLEOTIDE SEQUENCE [LARGE SCALE GENOMIC DNA]</scope>
    <source>
        <strain evidence="1 2">IMCC3317</strain>
    </source>
</reference>
<dbReference type="Proteomes" id="UP000464657">
    <property type="component" value="Chromosome"/>
</dbReference>
<dbReference type="KEGG" id="kan:IMCC3317_16700"/>
<protein>
    <recommendedName>
        <fullName evidence="3">Outer membrane protein transport protein (OMPP1/FadL/TodX)</fullName>
    </recommendedName>
</protein>
<dbReference type="Gene3D" id="2.40.160.60">
    <property type="entry name" value="Outer membrane protein transport protein (OMPP1/FadL/TodX)"/>
    <property type="match status" value="1"/>
</dbReference>
<name>A0A7L4ZHV3_9FLAO</name>
<dbReference type="SUPFAM" id="SSF56935">
    <property type="entry name" value="Porins"/>
    <property type="match status" value="1"/>
</dbReference>